<name>A0AAE1L4V6_9NEOP</name>
<dbReference type="PANTHER" id="PTHR46954:SF1">
    <property type="entry name" value="C2H2-TYPE DOMAIN-CONTAINING PROTEIN"/>
    <property type="match status" value="1"/>
</dbReference>
<reference evidence="4" key="2">
    <citation type="journal article" date="2023" name="BMC Genomics">
        <title>Pest status, molecular evolution, and epigenetic factors derived from the genome assembly of Frankliniella fusca, a thysanopteran phytovirus vector.</title>
        <authorList>
            <person name="Catto M.A."/>
            <person name="Labadie P.E."/>
            <person name="Jacobson A.L."/>
            <person name="Kennedy G.G."/>
            <person name="Srinivasan R."/>
            <person name="Hunt B.G."/>
        </authorList>
    </citation>
    <scope>NUCLEOTIDE SEQUENCE</scope>
    <source>
        <strain evidence="4">PL_HMW_Pooled</strain>
    </source>
</reference>
<feature type="domain" description="C2H2-type" evidence="3">
    <location>
        <begin position="690"/>
        <end position="714"/>
    </location>
</feature>
<evidence type="ECO:0000256" key="1">
    <source>
        <dbReference type="PROSITE-ProRule" id="PRU00042"/>
    </source>
</evidence>
<evidence type="ECO:0000313" key="5">
    <source>
        <dbReference type="Proteomes" id="UP001219518"/>
    </source>
</evidence>
<keyword evidence="1" id="KW-0479">Metal-binding</keyword>
<keyword evidence="1" id="KW-0863">Zinc-finger</keyword>
<dbReference type="PROSITE" id="PS00028">
    <property type="entry name" value="ZINC_FINGER_C2H2_1"/>
    <property type="match status" value="1"/>
</dbReference>
<evidence type="ECO:0000313" key="4">
    <source>
        <dbReference type="EMBL" id="KAK3907128.1"/>
    </source>
</evidence>
<comment type="caution">
    <text evidence="4">The sequence shown here is derived from an EMBL/GenBank/DDBJ whole genome shotgun (WGS) entry which is preliminary data.</text>
</comment>
<organism evidence="4 5">
    <name type="scientific">Frankliniella fusca</name>
    <dbReference type="NCBI Taxonomy" id="407009"/>
    <lineage>
        <taxon>Eukaryota</taxon>
        <taxon>Metazoa</taxon>
        <taxon>Ecdysozoa</taxon>
        <taxon>Arthropoda</taxon>
        <taxon>Hexapoda</taxon>
        <taxon>Insecta</taxon>
        <taxon>Pterygota</taxon>
        <taxon>Neoptera</taxon>
        <taxon>Paraneoptera</taxon>
        <taxon>Thysanoptera</taxon>
        <taxon>Terebrantia</taxon>
        <taxon>Thripoidea</taxon>
        <taxon>Thripidae</taxon>
        <taxon>Frankliniella</taxon>
    </lineage>
</organism>
<keyword evidence="5" id="KW-1185">Reference proteome</keyword>
<dbReference type="PROSITE" id="PS50157">
    <property type="entry name" value="ZINC_FINGER_C2H2_2"/>
    <property type="match status" value="1"/>
</dbReference>
<dbReference type="GO" id="GO:0008270">
    <property type="term" value="F:zinc ion binding"/>
    <property type="evidence" value="ECO:0007669"/>
    <property type="project" value="UniProtKB-KW"/>
</dbReference>
<dbReference type="InterPro" id="IPR013087">
    <property type="entry name" value="Znf_C2H2_type"/>
</dbReference>
<feature type="compositionally biased region" description="Low complexity" evidence="2">
    <location>
        <begin position="82"/>
        <end position="92"/>
    </location>
</feature>
<proteinExistence type="predicted"/>
<dbReference type="EMBL" id="JAHWGI010000001">
    <property type="protein sequence ID" value="KAK3907128.1"/>
    <property type="molecule type" value="Genomic_DNA"/>
</dbReference>
<keyword evidence="1" id="KW-0862">Zinc</keyword>
<reference evidence="4" key="1">
    <citation type="submission" date="2021-07" db="EMBL/GenBank/DDBJ databases">
        <authorList>
            <person name="Catto M.A."/>
            <person name="Jacobson A."/>
            <person name="Kennedy G."/>
            <person name="Labadie P."/>
            <person name="Hunt B.G."/>
            <person name="Srinivasan R."/>
        </authorList>
    </citation>
    <scope>NUCLEOTIDE SEQUENCE</scope>
    <source>
        <strain evidence="4">PL_HMW_Pooled</strain>
        <tissue evidence="4">Head</tissue>
    </source>
</reference>
<dbReference type="Proteomes" id="UP001219518">
    <property type="component" value="Unassembled WGS sequence"/>
</dbReference>
<sequence length="794" mass="89032">MPPVAADSYTRLFQAFKERYKSSKPTSAIQGLCNDFWRDLKAKHKNVKDRDLAVEEKIRQLKEQSFKHVTSLRNFFTTASVASSTATGTQAGERSEAEAEPGAEPALSDPDSGSDVESSSARKGSRRIIVSEDEDDPDDPGAGSSHRSFPAPRQQALQKEISILESEIACLVTKRDMGVLEEGINRKITKLGKDLDKKKKELCDERKRKKLSILKAEFPEAASVLAIREKPGRPRAEEDQPELLKVICSIAEFSSSAADRRRSESLRLCKTLDQLHEALIDHKFKISRAATYVRLIPRKWNTTEGKRHVVTVPVRLCRAQADEHRGHQDQHFCTATINSLEEIASILGPKQVCFLSQDDKAKVPIGLTAAKVQSPLLMHVEYRIRLPDHDFVIGSRHKLTPSVYALYKIAADKFGQREAVTYSGPTVICIRSGKHSSSTAATHANDFEYLLTLPACDEFMKVDGVVKPVLMISADGGPDENPRYKKVIQHGIEHFRKHDLDALFVFTNAPGRSAFNRVERRMAPLSKALAGLILPYDHFGNHLDSSGNTIDKDLEIKNFEHAGTVLADIWSEMVLDGHPVVAKYVPPNEDLPDVTEMPQRWYADHVVKCDNLNCCSPRRSNLHQVMYQRFLPAPFPFCQDPFGIPEDSSEAKFPAFLIRQSLSLRPDSYKYKEIPYDLYCPSVRDEIDGRTCQDCGLYFNSKTSLQAHRRDLHSKGLDPSARVRPLNVLARRPHCEYLCRLLGDSDAEWIDVESIDDPGYSVETENASDEGAPIINNLQTWMENGASLVDDDVA</sequence>
<feature type="region of interest" description="Disordered" evidence="2">
    <location>
        <begin position="82"/>
        <end position="154"/>
    </location>
</feature>
<dbReference type="AlphaFoldDB" id="A0AAE1L4V6"/>
<gene>
    <name evidence="4" type="ORF">KUF71_000048</name>
</gene>
<protein>
    <submittedName>
        <fullName evidence="4">4-hydroxy-tetrahydrodipicolinate synthase</fullName>
    </submittedName>
</protein>
<dbReference type="PANTHER" id="PTHR46954">
    <property type="entry name" value="C2H2-TYPE DOMAIN-CONTAINING PROTEIN"/>
    <property type="match status" value="1"/>
</dbReference>
<evidence type="ECO:0000259" key="3">
    <source>
        <dbReference type="PROSITE" id="PS50157"/>
    </source>
</evidence>
<accession>A0AAE1L4V6</accession>
<evidence type="ECO:0000256" key="2">
    <source>
        <dbReference type="SAM" id="MobiDB-lite"/>
    </source>
</evidence>